<sequence length="262" mass="28303">MKLCWIHPTTANDALAPLWQKLDAAVRPALHAGTELEFRFLPKSGNFVRSAYAEHINSVHIVEAALKAEADGFDGVFLGCWNDPLWEAREVLSVPVGSVSEQSMLAALAMGKRLAVVTVSQKTTVAIENDLLAYGLRDRAIVRPVRTIMPESDAELLLGAVSDPYAAFIPRVEEVAKACIADGADVILIGCAYYGPLLRMAGYCEVPGTGVPVVDSSTVALKYLEAMTDIAMKLGTVKSTRLQLRAPPREALDQARRSLSLI</sequence>
<dbReference type="PANTHER" id="PTHR28047:SF5">
    <property type="entry name" value="PROTEIN DCG1"/>
    <property type="match status" value="1"/>
</dbReference>
<dbReference type="InterPro" id="IPR052186">
    <property type="entry name" value="Hydantoin_racemase-like"/>
</dbReference>
<dbReference type="InterPro" id="IPR015942">
    <property type="entry name" value="Asp/Glu/hydantoin_racemase"/>
</dbReference>
<keyword evidence="3" id="KW-1185">Reference proteome</keyword>
<dbReference type="Pfam" id="PF01177">
    <property type="entry name" value="Asp_Glu_race"/>
    <property type="match status" value="1"/>
</dbReference>
<gene>
    <name evidence="2" type="ORF">G3A50_15540</name>
</gene>
<dbReference type="GO" id="GO:0047661">
    <property type="term" value="F:amino-acid racemase activity"/>
    <property type="evidence" value="ECO:0007669"/>
    <property type="project" value="InterPro"/>
</dbReference>
<dbReference type="Gene3D" id="3.40.50.12500">
    <property type="match status" value="1"/>
</dbReference>
<protein>
    <submittedName>
        <fullName evidence="2">Hydantoin racemase</fullName>
    </submittedName>
</protein>
<dbReference type="EMBL" id="CP048630">
    <property type="protein sequence ID" value="QIB34965.1"/>
    <property type="molecule type" value="Genomic_DNA"/>
</dbReference>
<proteinExistence type="inferred from homology"/>
<name>A0A6P1YPG8_9HYPH</name>
<evidence type="ECO:0000313" key="3">
    <source>
        <dbReference type="Proteomes" id="UP000464751"/>
    </source>
</evidence>
<dbReference type="Proteomes" id="UP000464751">
    <property type="component" value="Chromosome"/>
</dbReference>
<evidence type="ECO:0000256" key="1">
    <source>
        <dbReference type="ARBA" id="ARBA00038414"/>
    </source>
</evidence>
<dbReference type="AlphaFoldDB" id="A0A6P1YPG8"/>
<dbReference type="RefSeq" id="WP_163076110.1">
    <property type="nucleotide sequence ID" value="NZ_CP048630.1"/>
</dbReference>
<comment type="similarity">
    <text evidence="1">Belongs to the HyuE racemase family.</text>
</comment>
<evidence type="ECO:0000313" key="2">
    <source>
        <dbReference type="EMBL" id="QIB34965.1"/>
    </source>
</evidence>
<dbReference type="PANTHER" id="PTHR28047">
    <property type="entry name" value="PROTEIN DCG1"/>
    <property type="match status" value="1"/>
</dbReference>
<accession>A0A6P1YPG8</accession>
<dbReference type="InterPro" id="IPR053714">
    <property type="entry name" value="Iso_Racemase_Enz_sf"/>
</dbReference>
<organism evidence="2 3">
    <name type="scientific">Ancylobacter pratisalsi</name>
    <dbReference type="NCBI Taxonomy" id="1745854"/>
    <lineage>
        <taxon>Bacteria</taxon>
        <taxon>Pseudomonadati</taxon>
        <taxon>Pseudomonadota</taxon>
        <taxon>Alphaproteobacteria</taxon>
        <taxon>Hyphomicrobiales</taxon>
        <taxon>Xanthobacteraceae</taxon>
        <taxon>Ancylobacter</taxon>
    </lineage>
</organism>
<reference evidence="2 3" key="1">
    <citation type="submission" date="2020-02" db="EMBL/GenBank/DDBJ databases">
        <authorList>
            <person name="Li G."/>
        </authorList>
    </citation>
    <scope>NUCLEOTIDE SEQUENCE [LARGE SCALE GENOMIC DNA]</scope>
    <source>
        <strain evidence="2 3">DSM 102029</strain>
    </source>
</reference>
<dbReference type="KEGG" id="apra:G3A50_15540"/>